<dbReference type="PANTHER" id="PTHR45436">
    <property type="entry name" value="SENSOR HISTIDINE KINASE YKOH"/>
    <property type="match status" value="1"/>
</dbReference>
<dbReference type="InterPro" id="IPR003661">
    <property type="entry name" value="HisK_dim/P_dom"/>
</dbReference>
<evidence type="ECO:0000259" key="13">
    <source>
        <dbReference type="PROSITE" id="PS50885"/>
    </source>
</evidence>
<evidence type="ECO:0000256" key="3">
    <source>
        <dbReference type="ARBA" id="ARBA00012438"/>
    </source>
</evidence>
<accession>A0ABR9IU94</accession>
<protein>
    <recommendedName>
        <fullName evidence="3">histidine kinase</fullName>
        <ecNumber evidence="3">2.7.13.3</ecNumber>
    </recommendedName>
</protein>
<evidence type="ECO:0000256" key="5">
    <source>
        <dbReference type="ARBA" id="ARBA00022679"/>
    </source>
</evidence>
<evidence type="ECO:0000256" key="8">
    <source>
        <dbReference type="ARBA" id="ARBA00022989"/>
    </source>
</evidence>
<dbReference type="GO" id="GO:0016301">
    <property type="term" value="F:kinase activity"/>
    <property type="evidence" value="ECO:0007669"/>
    <property type="project" value="UniProtKB-KW"/>
</dbReference>
<evidence type="ECO:0000256" key="9">
    <source>
        <dbReference type="ARBA" id="ARBA00023012"/>
    </source>
</evidence>
<dbReference type="SMART" id="SM00388">
    <property type="entry name" value="HisKA"/>
    <property type="match status" value="1"/>
</dbReference>
<keyword evidence="5" id="KW-0808">Transferase</keyword>
<keyword evidence="10 11" id="KW-0472">Membrane</keyword>
<dbReference type="InterPro" id="IPR003594">
    <property type="entry name" value="HATPase_dom"/>
</dbReference>
<dbReference type="RefSeq" id="WP_246517247.1">
    <property type="nucleotide sequence ID" value="NZ_BAAAVL010000022.1"/>
</dbReference>
<evidence type="ECO:0000256" key="11">
    <source>
        <dbReference type="SAM" id="Phobius"/>
    </source>
</evidence>
<dbReference type="SMART" id="SM00387">
    <property type="entry name" value="HATPase_c"/>
    <property type="match status" value="1"/>
</dbReference>
<dbReference type="CDD" id="cd06225">
    <property type="entry name" value="HAMP"/>
    <property type="match status" value="1"/>
</dbReference>
<evidence type="ECO:0000259" key="12">
    <source>
        <dbReference type="PROSITE" id="PS50109"/>
    </source>
</evidence>
<dbReference type="Pfam" id="PF02518">
    <property type="entry name" value="HATPase_c"/>
    <property type="match status" value="1"/>
</dbReference>
<keyword evidence="9" id="KW-0902">Two-component regulatory system</keyword>
<keyword evidence="15" id="KW-1185">Reference proteome</keyword>
<dbReference type="SUPFAM" id="SSF47384">
    <property type="entry name" value="Homodimeric domain of signal transducing histidine kinase"/>
    <property type="match status" value="1"/>
</dbReference>
<dbReference type="Pfam" id="PF00512">
    <property type="entry name" value="HisKA"/>
    <property type="match status" value="1"/>
</dbReference>
<evidence type="ECO:0000313" key="15">
    <source>
        <dbReference type="Proteomes" id="UP000620262"/>
    </source>
</evidence>
<evidence type="ECO:0000256" key="7">
    <source>
        <dbReference type="ARBA" id="ARBA00022777"/>
    </source>
</evidence>
<evidence type="ECO:0000256" key="10">
    <source>
        <dbReference type="ARBA" id="ARBA00023136"/>
    </source>
</evidence>
<dbReference type="Gene3D" id="6.10.340.10">
    <property type="match status" value="1"/>
</dbReference>
<name>A0ABR9IU94_RHIVS</name>
<gene>
    <name evidence="14" type="ORF">H4W29_003861</name>
</gene>
<comment type="subcellular location">
    <subcellularLocation>
        <location evidence="2">Membrane</location>
    </subcellularLocation>
</comment>
<feature type="domain" description="HAMP" evidence="13">
    <location>
        <begin position="178"/>
        <end position="231"/>
    </location>
</feature>
<dbReference type="Pfam" id="PF00672">
    <property type="entry name" value="HAMP"/>
    <property type="match status" value="1"/>
</dbReference>
<dbReference type="PROSITE" id="PS50109">
    <property type="entry name" value="HIS_KIN"/>
    <property type="match status" value="1"/>
</dbReference>
<feature type="domain" description="Histidine kinase" evidence="12">
    <location>
        <begin position="239"/>
        <end position="454"/>
    </location>
</feature>
<evidence type="ECO:0000256" key="2">
    <source>
        <dbReference type="ARBA" id="ARBA00004370"/>
    </source>
</evidence>
<proteinExistence type="predicted"/>
<dbReference type="EC" id="2.7.13.3" evidence="3"/>
<dbReference type="Gene3D" id="3.30.565.10">
    <property type="entry name" value="Histidine kinase-like ATPase, C-terminal domain"/>
    <property type="match status" value="1"/>
</dbReference>
<dbReference type="EMBL" id="JADBEC010000001">
    <property type="protein sequence ID" value="MBE1506680.1"/>
    <property type="molecule type" value="Genomic_DNA"/>
</dbReference>
<dbReference type="PANTHER" id="PTHR45436:SF8">
    <property type="entry name" value="HISTIDINE KINASE"/>
    <property type="match status" value="1"/>
</dbReference>
<dbReference type="Proteomes" id="UP000620262">
    <property type="component" value="Unassembled WGS sequence"/>
</dbReference>
<evidence type="ECO:0000256" key="1">
    <source>
        <dbReference type="ARBA" id="ARBA00000085"/>
    </source>
</evidence>
<dbReference type="SUPFAM" id="SSF55874">
    <property type="entry name" value="ATPase domain of HSP90 chaperone/DNA topoisomerase II/histidine kinase"/>
    <property type="match status" value="1"/>
</dbReference>
<dbReference type="PRINTS" id="PR00344">
    <property type="entry name" value="BCTRLSENSOR"/>
</dbReference>
<reference evidence="14 15" key="1">
    <citation type="submission" date="2020-10" db="EMBL/GenBank/DDBJ databases">
        <title>Sequencing the genomes of 1000 actinobacteria strains.</title>
        <authorList>
            <person name="Klenk H.-P."/>
        </authorList>
    </citation>
    <scope>NUCLEOTIDE SEQUENCE [LARGE SCALE GENOMIC DNA]</scope>
    <source>
        <strain evidence="14 15">DSM 7307</strain>
    </source>
</reference>
<dbReference type="InterPro" id="IPR005467">
    <property type="entry name" value="His_kinase_dom"/>
</dbReference>
<evidence type="ECO:0000313" key="14">
    <source>
        <dbReference type="EMBL" id="MBE1506680.1"/>
    </source>
</evidence>
<comment type="catalytic activity">
    <reaction evidence="1">
        <text>ATP + protein L-histidine = ADP + protein N-phospho-L-histidine.</text>
        <dbReference type="EC" id="2.7.13.3"/>
    </reaction>
</comment>
<evidence type="ECO:0000256" key="4">
    <source>
        <dbReference type="ARBA" id="ARBA00022553"/>
    </source>
</evidence>
<dbReference type="InterPro" id="IPR036097">
    <property type="entry name" value="HisK_dim/P_sf"/>
</dbReference>
<dbReference type="InterPro" id="IPR050428">
    <property type="entry name" value="TCS_sensor_his_kinase"/>
</dbReference>
<comment type="caution">
    <text evidence="14">The sequence shown here is derived from an EMBL/GenBank/DDBJ whole genome shotgun (WGS) entry which is preliminary data.</text>
</comment>
<keyword evidence="6 11" id="KW-0812">Transmembrane</keyword>
<sequence length="456" mass="49391">MLKNSRLWRSTPFRLALAFGLLFILAFMVADIITYQLLKRDLAEALDDSVRDTYSVVASTSSSEEAEDFVAAVATYARLNSPEDSIFLLVNEKGERLAGNVSLFTAKDGLSTVEAGDIGVRGDDRIRIQAGTVSGNRLIVGESYSDTDDLERIALMSFVWASGIIVILACGGGAFFAARAQRRLDGIERAMSDVSAGDLARRIPLEGNGDDIDVVATQMNQALDRLSALVEGMRQVSADIAHDLKTPLNRLKMTVEQAIDQGGRGEDIQTLLIDAREESDRINATFEALLRISQIEAGARKARFRPVDIRDIMASVAEIYGGVAEDNGQSLDFTARPASPCMVNGDRELLTQLFVNLVENAINHCPPMTRITLALQAGDDGFAAGVSDDGPGIPEAERELVFRRLYRLDKSRTTSGSGLGLSLVKAIADLHAARITLTDRHPGLGVTLDFPARYQG</sequence>
<keyword evidence="4" id="KW-0597">Phosphoprotein</keyword>
<feature type="transmembrane region" description="Helical" evidence="11">
    <location>
        <begin position="153"/>
        <end position="178"/>
    </location>
</feature>
<dbReference type="PROSITE" id="PS50885">
    <property type="entry name" value="HAMP"/>
    <property type="match status" value="1"/>
</dbReference>
<keyword evidence="7 14" id="KW-0418">Kinase</keyword>
<organism evidence="14 15">
    <name type="scientific">Rhizobium viscosum</name>
    <name type="common">Arthrobacter viscosus</name>
    <dbReference type="NCBI Taxonomy" id="1673"/>
    <lineage>
        <taxon>Bacteria</taxon>
        <taxon>Pseudomonadati</taxon>
        <taxon>Pseudomonadota</taxon>
        <taxon>Alphaproteobacteria</taxon>
        <taxon>Hyphomicrobiales</taxon>
        <taxon>Rhizobiaceae</taxon>
        <taxon>Rhizobium/Agrobacterium group</taxon>
        <taxon>Rhizobium</taxon>
    </lineage>
</organism>
<dbReference type="Gene3D" id="1.10.287.130">
    <property type="match status" value="1"/>
</dbReference>
<evidence type="ECO:0000256" key="6">
    <source>
        <dbReference type="ARBA" id="ARBA00022692"/>
    </source>
</evidence>
<keyword evidence="8 11" id="KW-1133">Transmembrane helix</keyword>
<dbReference type="CDD" id="cd00082">
    <property type="entry name" value="HisKA"/>
    <property type="match status" value="1"/>
</dbReference>
<dbReference type="InterPro" id="IPR004358">
    <property type="entry name" value="Sig_transdc_His_kin-like_C"/>
</dbReference>
<dbReference type="InterPro" id="IPR036890">
    <property type="entry name" value="HATPase_C_sf"/>
</dbReference>
<dbReference type="InterPro" id="IPR003660">
    <property type="entry name" value="HAMP_dom"/>
</dbReference>
<dbReference type="SMART" id="SM00304">
    <property type="entry name" value="HAMP"/>
    <property type="match status" value="1"/>
</dbReference>